<dbReference type="Proteomes" id="UP000249099">
    <property type="component" value="Unassembled WGS sequence"/>
</dbReference>
<dbReference type="GeneID" id="42693637"/>
<evidence type="ECO:0000313" key="5">
    <source>
        <dbReference type="Proteomes" id="UP000249099"/>
    </source>
</evidence>
<dbReference type="Proteomes" id="UP000315953">
    <property type="component" value="Chromosome"/>
</dbReference>
<evidence type="ECO:0008006" key="7">
    <source>
        <dbReference type="Google" id="ProtNLM"/>
    </source>
</evidence>
<dbReference type="Proteomes" id="UP000190409">
    <property type="component" value="Unassembled WGS sequence"/>
</dbReference>
<dbReference type="AlphaFoldDB" id="A0A1S8KQC0"/>
<name>A0A1S8KQC0_9LACT</name>
<dbReference type="EMBL" id="CP041626">
    <property type="protein sequence ID" value="QDO90895.1"/>
    <property type="molecule type" value="Genomic_DNA"/>
</dbReference>
<proteinExistence type="predicted"/>
<dbReference type="Pfam" id="PF19605">
    <property type="entry name" value="DUF6110"/>
    <property type="match status" value="1"/>
</dbReference>
<dbReference type="KEGG" id="dpm:FNV33_02050"/>
<gene>
    <name evidence="3" type="ORF">B8A44_01115</name>
    <name evidence="1" type="ORF">BWX42_09650</name>
    <name evidence="2" type="ORF">FNV33_02050</name>
</gene>
<dbReference type="EMBL" id="MUYF01000003">
    <property type="protein sequence ID" value="OOL81919.1"/>
    <property type="molecule type" value="Genomic_DNA"/>
</dbReference>
<accession>A0A1S8KQC0</accession>
<evidence type="ECO:0000313" key="2">
    <source>
        <dbReference type="EMBL" id="QDO90895.1"/>
    </source>
</evidence>
<dbReference type="InterPro" id="IPR046092">
    <property type="entry name" value="DUF6110"/>
</dbReference>
<protein>
    <recommendedName>
        <fullName evidence="7">DUF1490 family protein</fullName>
    </recommendedName>
</protein>
<evidence type="ECO:0000313" key="1">
    <source>
        <dbReference type="EMBL" id="OOL81919.1"/>
    </source>
</evidence>
<evidence type="ECO:0000313" key="4">
    <source>
        <dbReference type="Proteomes" id="UP000190409"/>
    </source>
</evidence>
<reference evidence="3 5" key="2">
    <citation type="submission" date="2017-03" db="EMBL/GenBank/DDBJ databases">
        <title>wgs assembly of Dolosigranulum pigrum KPL CDC strains.</title>
        <authorList>
            <person name="Brugger S.D."/>
            <person name="Pettigrew M."/>
            <person name="Kong Y."/>
            <person name="Lemon K.P."/>
        </authorList>
    </citation>
    <scope>NUCLEOTIDE SEQUENCE [LARGE SCALE GENOMIC DNA]</scope>
    <source>
        <strain evidence="3 5">KPL1931_CDC4294-98</strain>
    </source>
</reference>
<reference evidence="1 4" key="1">
    <citation type="submission" date="2017-01" db="EMBL/GenBank/DDBJ databases">
        <title>Complete Genome Sequence of Dolosigranulum pigrum isolated from a Patient with interstitial lung disease.</title>
        <authorList>
            <person name="Mukhopadhyay R."/>
            <person name="Joaquin J."/>
            <person name="Hogue R."/>
            <person name="Fitzgerald S."/>
            <person name="Jospin G."/>
            <person name="Eisen J.A."/>
            <person name="Chaturvedi V."/>
        </authorList>
    </citation>
    <scope>NUCLEOTIDE SEQUENCE [LARGE SCALE GENOMIC DNA]</scope>
    <source>
        <strain evidence="1 4">15S00348</strain>
    </source>
</reference>
<evidence type="ECO:0000313" key="6">
    <source>
        <dbReference type="Proteomes" id="UP000315953"/>
    </source>
</evidence>
<organism evidence="1 4">
    <name type="scientific">Dolosigranulum pigrum</name>
    <dbReference type="NCBI Taxonomy" id="29394"/>
    <lineage>
        <taxon>Bacteria</taxon>
        <taxon>Bacillati</taxon>
        <taxon>Bacillota</taxon>
        <taxon>Bacilli</taxon>
        <taxon>Lactobacillales</taxon>
        <taxon>Carnobacteriaceae</taxon>
        <taxon>Dolosigranulum</taxon>
    </lineage>
</organism>
<sequence>MLKKVLKATSKSGGFVGGLLAGTVGLKVLTSKTTKKVASHAVAQSLRVKESIDDSLSTAKQHLDDVYEDGKAIYAEEKTKDILADLEEEAE</sequence>
<reference evidence="2 6" key="3">
    <citation type="submission" date="2019-07" db="EMBL/GenBank/DDBJ databases">
        <title>Genome assembly of a nasal isolate of Dolosigranulum pigrum from a chronic sinusitis patient.</title>
        <authorList>
            <person name="Baig S."/>
            <person name="Overballe-Petersen S."/>
            <person name="Kaspar U."/>
            <person name="Rendboe A."/>
            <person name="de Man T."/>
            <person name="Liu C."/>
            <person name="Price L.B."/>
            <person name="Stegger M."/>
            <person name="Becker K."/>
            <person name="Skytt Andersen P."/>
        </authorList>
    </citation>
    <scope>NUCLEOTIDE SEQUENCE [LARGE SCALE GENOMIC DNA]</scope>
    <source>
        <strain evidence="2 6">83VPs-KB5</strain>
    </source>
</reference>
<evidence type="ECO:0000313" key="3">
    <source>
        <dbReference type="EMBL" id="RAN64995.1"/>
    </source>
</evidence>
<dbReference type="EMBL" id="NAQV01000003">
    <property type="protein sequence ID" value="RAN64995.1"/>
    <property type="molecule type" value="Genomic_DNA"/>
</dbReference>
<dbReference type="RefSeq" id="WP_004634740.1">
    <property type="nucleotide sequence ID" value="NZ_CAJHJL010000004.1"/>
</dbReference>